<keyword evidence="1" id="KW-1133">Transmembrane helix</keyword>
<dbReference type="AlphaFoldDB" id="A0A261EX40"/>
<dbReference type="Proteomes" id="UP000216454">
    <property type="component" value="Unassembled WGS sequence"/>
</dbReference>
<dbReference type="EMBL" id="MWWQ01000008">
    <property type="protein sequence ID" value="OZG51418.1"/>
    <property type="molecule type" value="Genomic_DNA"/>
</dbReference>
<keyword evidence="1" id="KW-0472">Membrane</keyword>
<dbReference type="GO" id="GO:0005975">
    <property type="term" value="P:carbohydrate metabolic process"/>
    <property type="evidence" value="ECO:0007669"/>
    <property type="project" value="UniProtKB-ARBA"/>
</dbReference>
<dbReference type="Pfam" id="PF17802">
    <property type="entry name" value="SpaA"/>
    <property type="match status" value="1"/>
</dbReference>
<evidence type="ECO:0000259" key="2">
    <source>
        <dbReference type="Pfam" id="PF17802"/>
    </source>
</evidence>
<dbReference type="Gene3D" id="2.60.40.10">
    <property type="entry name" value="Immunoglobulins"/>
    <property type="match status" value="1"/>
</dbReference>
<accession>A0A261EX40</accession>
<protein>
    <submittedName>
        <fullName evidence="3">Collagen-binding protein</fullName>
    </submittedName>
</protein>
<sequence length="193" mass="20349">MQSTALMLCISRMRRAAPFAASDGYKHDSDVNVIVDARILGTVSWQKVDAASADPLGGSEWALTYTPDSTGAASVTYTVSDADGTATCTASAEVLCDEDNTKGSFKLTGLQGGAYTLVESKAPDGYVIDKTPHAFTISAAHQTIVVGSIDNEKAVTALPLTGSAWTPRNVALLGLGLLGVSIVRFAMRHRRRR</sequence>
<evidence type="ECO:0000256" key="1">
    <source>
        <dbReference type="SAM" id="Phobius"/>
    </source>
</evidence>
<comment type="caution">
    <text evidence="3">The sequence shown here is derived from an EMBL/GenBank/DDBJ whole genome shotgun (WGS) entry which is preliminary data.</text>
</comment>
<gene>
    <name evidence="3" type="ORF">PSSU_1041</name>
</gene>
<keyword evidence="4" id="KW-1185">Reference proteome</keyword>
<reference evidence="3 4" key="1">
    <citation type="journal article" date="2017" name="BMC Genomics">
        <title>Comparative genomic and phylogenomic analyses of the Bifidobacteriaceae family.</title>
        <authorList>
            <person name="Lugli G.A."/>
            <person name="Milani C."/>
            <person name="Turroni F."/>
            <person name="Duranti S."/>
            <person name="Mancabelli L."/>
            <person name="Mangifesta M."/>
            <person name="Ferrario C."/>
            <person name="Modesto M."/>
            <person name="Mattarelli P."/>
            <person name="Jiri K."/>
            <person name="van Sinderen D."/>
            <person name="Ventura M."/>
        </authorList>
    </citation>
    <scope>NUCLEOTIDE SEQUENCE [LARGE SCALE GENOMIC DNA]</scope>
    <source>
        <strain evidence="3 4">DSM 24744</strain>
    </source>
</reference>
<name>A0A261EX40_9BIFI</name>
<feature type="domain" description="SpaA-like prealbumin fold" evidence="2">
    <location>
        <begin position="41"/>
        <end position="146"/>
    </location>
</feature>
<keyword evidence="1" id="KW-0812">Transmembrane</keyword>
<evidence type="ECO:0000313" key="4">
    <source>
        <dbReference type="Proteomes" id="UP000216454"/>
    </source>
</evidence>
<feature type="transmembrane region" description="Helical" evidence="1">
    <location>
        <begin position="170"/>
        <end position="187"/>
    </location>
</feature>
<proteinExistence type="predicted"/>
<keyword evidence="3" id="KW-0176">Collagen</keyword>
<organism evidence="3 4">
    <name type="scientific">Pseudoscardovia suis</name>
    <dbReference type="NCBI Taxonomy" id="987063"/>
    <lineage>
        <taxon>Bacteria</taxon>
        <taxon>Bacillati</taxon>
        <taxon>Actinomycetota</taxon>
        <taxon>Actinomycetes</taxon>
        <taxon>Bifidobacteriales</taxon>
        <taxon>Bifidobacteriaceae</taxon>
        <taxon>Pseudoscardovia</taxon>
    </lineage>
</organism>
<evidence type="ECO:0000313" key="3">
    <source>
        <dbReference type="EMBL" id="OZG51418.1"/>
    </source>
</evidence>
<dbReference type="InterPro" id="IPR041033">
    <property type="entry name" value="SpaA_PFL_dom_1"/>
</dbReference>
<dbReference type="InterPro" id="IPR013783">
    <property type="entry name" value="Ig-like_fold"/>
</dbReference>